<dbReference type="PANTHER" id="PTHR30352">
    <property type="entry name" value="PYRUVATE FORMATE-LYASE-ACTIVATING ENZYME"/>
    <property type="match status" value="1"/>
</dbReference>
<accession>A0A975ID11</accession>
<evidence type="ECO:0000259" key="7">
    <source>
        <dbReference type="PROSITE" id="PS51918"/>
    </source>
</evidence>
<gene>
    <name evidence="8" type="ORF">HRI96_05205</name>
</gene>
<dbReference type="InterPro" id="IPR007197">
    <property type="entry name" value="rSAM"/>
</dbReference>
<dbReference type="GO" id="GO:0003824">
    <property type="term" value="F:catalytic activity"/>
    <property type="evidence" value="ECO:0007669"/>
    <property type="project" value="InterPro"/>
</dbReference>
<keyword evidence="4" id="KW-0479">Metal-binding</keyword>
<evidence type="ECO:0000256" key="2">
    <source>
        <dbReference type="ARBA" id="ARBA00022485"/>
    </source>
</evidence>
<dbReference type="InterPro" id="IPR013785">
    <property type="entry name" value="Aldolase_TIM"/>
</dbReference>
<evidence type="ECO:0000256" key="5">
    <source>
        <dbReference type="ARBA" id="ARBA00023004"/>
    </source>
</evidence>
<evidence type="ECO:0000313" key="8">
    <source>
        <dbReference type="EMBL" id="QTQ11654.1"/>
    </source>
</evidence>
<dbReference type="CDD" id="cd01335">
    <property type="entry name" value="Radical_SAM"/>
    <property type="match status" value="1"/>
</dbReference>
<dbReference type="RefSeq" id="WP_210118448.1">
    <property type="nucleotide sequence ID" value="NZ_CP054257.1"/>
</dbReference>
<dbReference type="NCBIfam" id="TIGR02495">
    <property type="entry name" value="NrdG2"/>
    <property type="match status" value="1"/>
</dbReference>
<dbReference type="PROSITE" id="PS51918">
    <property type="entry name" value="RADICAL_SAM"/>
    <property type="match status" value="1"/>
</dbReference>
<dbReference type="GO" id="GO:0051539">
    <property type="term" value="F:4 iron, 4 sulfur cluster binding"/>
    <property type="evidence" value="ECO:0007669"/>
    <property type="project" value="UniProtKB-KW"/>
</dbReference>
<dbReference type="AlphaFoldDB" id="A0A975ID11"/>
<keyword evidence="6" id="KW-0411">Iron-sulfur</keyword>
<dbReference type="SFLD" id="SFLDS00029">
    <property type="entry name" value="Radical_SAM"/>
    <property type="match status" value="1"/>
</dbReference>
<dbReference type="Gene3D" id="3.20.20.70">
    <property type="entry name" value="Aldolase class I"/>
    <property type="match status" value="1"/>
</dbReference>
<sequence length="248" mass="27466">MRISEKQLNIPAGALIKTTLVDYPGRVACSFFLKGCNIRCPYCYNRALVLEDETDGSLVSAKTVVAHLEKRKNVLTGFVLSGGEPLLNPLTPFLIGEARKKGYKIKLDTNGTLPDLLESLVSDPALKPDFIAMDIKTSPNKYAELLSPCSQALAETMEDRLKRSIDIIAAYPTDLREFRTVLVPPLVSAEDIKNMGELLPEDASWQFAQFRNENCIDPSYNELTPYSDKEIEDLVGRAKELIAGAALR</sequence>
<comment type="cofactor">
    <cofactor evidence="1">
        <name>[4Fe-4S] cluster</name>
        <dbReference type="ChEBI" id="CHEBI:49883"/>
    </cofactor>
</comment>
<dbReference type="SUPFAM" id="SSF102114">
    <property type="entry name" value="Radical SAM enzymes"/>
    <property type="match status" value="1"/>
</dbReference>
<dbReference type="InterPro" id="IPR058240">
    <property type="entry name" value="rSAM_sf"/>
</dbReference>
<evidence type="ECO:0000256" key="4">
    <source>
        <dbReference type="ARBA" id="ARBA00022723"/>
    </source>
</evidence>
<dbReference type="Proteomes" id="UP000671995">
    <property type="component" value="Chromosome"/>
</dbReference>
<keyword evidence="5" id="KW-0408">Iron</keyword>
<evidence type="ECO:0000256" key="6">
    <source>
        <dbReference type="ARBA" id="ARBA00023014"/>
    </source>
</evidence>
<dbReference type="EMBL" id="CP054257">
    <property type="protein sequence ID" value="QTQ11654.1"/>
    <property type="molecule type" value="Genomic_DNA"/>
</dbReference>
<reference evidence="8" key="2">
    <citation type="journal article" date="2021" name="Microbiol. Resour. Announc.">
        <title>Complete Genome Sequences of Three Human Oral Treponema parvum Isolates.</title>
        <authorList>
            <person name="Zeng H."/>
            <person name="Watt R.M."/>
        </authorList>
    </citation>
    <scope>NUCLEOTIDE SEQUENCE</scope>
    <source>
        <strain evidence="8">ATCC 700773</strain>
    </source>
</reference>
<dbReference type="GO" id="GO:0046872">
    <property type="term" value="F:metal ion binding"/>
    <property type="evidence" value="ECO:0007669"/>
    <property type="project" value="UniProtKB-KW"/>
</dbReference>
<reference evidence="8" key="1">
    <citation type="submission" date="2020-05" db="EMBL/GenBank/DDBJ databases">
        <authorList>
            <person name="Zeng H."/>
            <person name="Chan Y.K."/>
            <person name="Watt R.M."/>
        </authorList>
    </citation>
    <scope>NUCLEOTIDE SEQUENCE</scope>
    <source>
        <strain evidence="8">ATCC 700773</strain>
    </source>
</reference>
<name>A0A975ID11_9SPIR</name>
<keyword evidence="3" id="KW-0949">S-adenosyl-L-methionine</keyword>
<feature type="domain" description="Radical SAM core" evidence="7">
    <location>
        <begin position="21"/>
        <end position="248"/>
    </location>
</feature>
<dbReference type="InterPro" id="IPR012840">
    <property type="entry name" value="NrdG2"/>
</dbReference>
<proteinExistence type="predicted"/>
<dbReference type="Pfam" id="PF04055">
    <property type="entry name" value="Radical_SAM"/>
    <property type="match status" value="1"/>
</dbReference>
<evidence type="ECO:0000313" key="9">
    <source>
        <dbReference type="Proteomes" id="UP000671995"/>
    </source>
</evidence>
<dbReference type="SFLD" id="SFLDG01094">
    <property type="entry name" value="Uncharacterised_Radical_SAM_Su"/>
    <property type="match status" value="1"/>
</dbReference>
<keyword evidence="2" id="KW-0004">4Fe-4S</keyword>
<dbReference type="InterPro" id="IPR034457">
    <property type="entry name" value="Organic_radical-activating"/>
</dbReference>
<evidence type="ECO:0000256" key="1">
    <source>
        <dbReference type="ARBA" id="ARBA00001966"/>
    </source>
</evidence>
<protein>
    <submittedName>
        <fullName evidence="8">Anaerobic ribonucleoside-triphosphate reductase activating protein</fullName>
    </submittedName>
</protein>
<dbReference type="PANTHER" id="PTHR30352:SF13">
    <property type="entry name" value="GLYCYL-RADICAL ENZYME ACTIVATING ENZYME YJJW-RELATED"/>
    <property type="match status" value="1"/>
</dbReference>
<evidence type="ECO:0000256" key="3">
    <source>
        <dbReference type="ARBA" id="ARBA00022691"/>
    </source>
</evidence>
<organism evidence="8 9">
    <name type="scientific">Treponema parvum</name>
    <dbReference type="NCBI Taxonomy" id="138851"/>
    <lineage>
        <taxon>Bacteria</taxon>
        <taxon>Pseudomonadati</taxon>
        <taxon>Spirochaetota</taxon>
        <taxon>Spirochaetia</taxon>
        <taxon>Spirochaetales</taxon>
        <taxon>Treponemataceae</taxon>
        <taxon>Treponema</taxon>
    </lineage>
</organism>